<dbReference type="PANTHER" id="PTHR34753">
    <property type="entry name" value="TELOMERASE RNA COMPONENT INTERACTING RNASE"/>
    <property type="match status" value="1"/>
</dbReference>
<dbReference type="AlphaFoldDB" id="A0A8D8K7U8"/>
<reference evidence="2" key="1">
    <citation type="submission" date="2021-05" db="EMBL/GenBank/DDBJ databases">
        <authorList>
            <person name="Alioto T."/>
            <person name="Alioto T."/>
            <person name="Gomez Garrido J."/>
        </authorList>
    </citation>
    <scope>NUCLEOTIDE SEQUENCE</scope>
</reference>
<protein>
    <submittedName>
        <fullName evidence="2">Uncharacterized protein C19orf43</fullName>
    </submittedName>
</protein>
<feature type="compositionally biased region" description="Basic and acidic residues" evidence="1">
    <location>
        <begin position="7"/>
        <end position="34"/>
    </location>
</feature>
<dbReference type="EMBL" id="HBUE01312678">
    <property type="protein sequence ID" value="CAG6584028.1"/>
    <property type="molecule type" value="Transcribed_RNA"/>
</dbReference>
<dbReference type="GO" id="GO:0008408">
    <property type="term" value="F:3'-5' exonuclease activity"/>
    <property type="evidence" value="ECO:0007669"/>
    <property type="project" value="InterPro"/>
</dbReference>
<feature type="compositionally biased region" description="Basic residues" evidence="1">
    <location>
        <begin position="80"/>
        <end position="92"/>
    </location>
</feature>
<accession>A0A8D8K7U8</accession>
<dbReference type="GO" id="GO:0008409">
    <property type="term" value="F:5'-3' exonuclease activity"/>
    <property type="evidence" value="ECO:0007669"/>
    <property type="project" value="InterPro"/>
</dbReference>
<evidence type="ECO:0000313" key="2">
    <source>
        <dbReference type="EMBL" id="CAG6584028.1"/>
    </source>
</evidence>
<dbReference type="EMBL" id="HBUE01206372">
    <property type="protein sequence ID" value="CAG6532156.1"/>
    <property type="molecule type" value="Transcribed_RNA"/>
</dbReference>
<dbReference type="EMBL" id="HBUE01010256">
    <property type="protein sequence ID" value="CAG6448001.1"/>
    <property type="molecule type" value="Transcribed_RNA"/>
</dbReference>
<name>A0A8D8K7U8_CULPI</name>
<dbReference type="PANTHER" id="PTHR34753:SF1">
    <property type="entry name" value="TELOMERASE RNA COMPONENT INTERACTING RNASE"/>
    <property type="match status" value="1"/>
</dbReference>
<dbReference type="InterPro" id="IPR038838">
    <property type="entry name" value="TRIR"/>
</dbReference>
<feature type="compositionally biased region" description="Basic and acidic residues" evidence="1">
    <location>
        <begin position="93"/>
        <end position="123"/>
    </location>
</feature>
<dbReference type="EMBL" id="HBUE01010261">
    <property type="protein sequence ID" value="CAG6448003.1"/>
    <property type="molecule type" value="Transcribed_RNA"/>
</dbReference>
<organism evidence="2">
    <name type="scientific">Culex pipiens</name>
    <name type="common">House mosquito</name>
    <dbReference type="NCBI Taxonomy" id="7175"/>
    <lineage>
        <taxon>Eukaryota</taxon>
        <taxon>Metazoa</taxon>
        <taxon>Ecdysozoa</taxon>
        <taxon>Arthropoda</taxon>
        <taxon>Hexapoda</taxon>
        <taxon>Insecta</taxon>
        <taxon>Pterygota</taxon>
        <taxon>Neoptera</taxon>
        <taxon>Endopterygota</taxon>
        <taxon>Diptera</taxon>
        <taxon>Nematocera</taxon>
        <taxon>Culicoidea</taxon>
        <taxon>Culicidae</taxon>
        <taxon>Culicinae</taxon>
        <taxon>Culicini</taxon>
        <taxon>Culex</taxon>
        <taxon>Culex</taxon>
    </lineage>
</organism>
<proteinExistence type="predicted"/>
<sequence>MLDNDDDVLRSELEVRERRGGRYGDAYRDRYRDDHRHRRDRSRDRDRDDRHRSDRRTDRYRGGDRYERDYSSRGGSSRRDRSKSRERRRRSRSRESKHRDRSRERSHGRGEHSKDRDRTRRDLSVEIEQELQNLRKLSDMKAALAKAKQQARQSDSDDTERRKDKIDFSQLFKPVEKQKKDDFMKQFNNGNSSKADFVPEIQTEEERIEFQKKMQEKLQAHLAAEGKLYPKPKPGPAINPATGFANDGSFLEMFKQMQQQTTALAMMQPATSSAIIPEEPVALPYYMAAAAPTASAPSFTQTVKEPVPIPLVGRRRGGKILKTGIVKKPKPIEDATADTPNDAWNLYLQEVKKYKNASCDADSKTRPLVK</sequence>
<feature type="region of interest" description="Disordered" evidence="1">
    <location>
        <begin position="1"/>
        <end position="123"/>
    </location>
</feature>
<evidence type="ECO:0000256" key="1">
    <source>
        <dbReference type="SAM" id="MobiDB-lite"/>
    </source>
</evidence>
<feature type="region of interest" description="Disordered" evidence="1">
    <location>
        <begin position="145"/>
        <end position="168"/>
    </location>
</feature>
<feature type="compositionally biased region" description="Basic and acidic residues" evidence="1">
    <location>
        <begin position="41"/>
        <end position="71"/>
    </location>
</feature>